<reference evidence="1" key="1">
    <citation type="journal article" date="2015" name="Nature">
        <title>Complex archaea that bridge the gap between prokaryotes and eukaryotes.</title>
        <authorList>
            <person name="Spang A."/>
            <person name="Saw J.H."/>
            <person name="Jorgensen S.L."/>
            <person name="Zaremba-Niedzwiedzka K."/>
            <person name="Martijn J."/>
            <person name="Lind A.E."/>
            <person name="van Eijk R."/>
            <person name="Schleper C."/>
            <person name="Guy L."/>
            <person name="Ettema T.J."/>
        </authorList>
    </citation>
    <scope>NUCLEOTIDE SEQUENCE</scope>
</reference>
<evidence type="ECO:0000313" key="1">
    <source>
        <dbReference type="EMBL" id="KKL23592.1"/>
    </source>
</evidence>
<dbReference type="AlphaFoldDB" id="A0A0F9CB11"/>
<comment type="caution">
    <text evidence="1">The sequence shown here is derived from an EMBL/GenBank/DDBJ whole genome shotgun (WGS) entry which is preliminary data.</text>
</comment>
<dbReference type="EMBL" id="LAZR01036920">
    <property type="protein sequence ID" value="KKL23592.1"/>
    <property type="molecule type" value="Genomic_DNA"/>
</dbReference>
<sequence>IKNPIVVELGTLYGMQKRFYEDLLGARHISIDSNNERSVPDITGFTEDPKTLTALKEMLGGKPINILFIDASHRYKYVSRDFKIYSPLCSDIIAFHDIEVGRHSRRRKHDVFVFWDELKELSYSRTGQYEHTMFIEIRQCRQKRKRSARQGIGLMIKNGPEESGLKTF</sequence>
<name>A0A0F9CB11_9ZZZZ</name>
<dbReference type="InterPro" id="IPR029063">
    <property type="entry name" value="SAM-dependent_MTases_sf"/>
</dbReference>
<evidence type="ECO:0008006" key="2">
    <source>
        <dbReference type="Google" id="ProtNLM"/>
    </source>
</evidence>
<gene>
    <name evidence="1" type="ORF">LCGC14_2423860</name>
</gene>
<organism evidence="1">
    <name type="scientific">marine sediment metagenome</name>
    <dbReference type="NCBI Taxonomy" id="412755"/>
    <lineage>
        <taxon>unclassified sequences</taxon>
        <taxon>metagenomes</taxon>
        <taxon>ecological metagenomes</taxon>
    </lineage>
</organism>
<accession>A0A0F9CB11</accession>
<dbReference type="Gene3D" id="3.40.50.150">
    <property type="entry name" value="Vaccinia Virus protein VP39"/>
    <property type="match status" value="1"/>
</dbReference>
<feature type="non-terminal residue" evidence="1">
    <location>
        <position position="1"/>
    </location>
</feature>
<protein>
    <recommendedName>
        <fullName evidence="2">Class I SAM-dependent methyltransferase</fullName>
    </recommendedName>
</protein>
<proteinExistence type="predicted"/>